<dbReference type="GO" id="GO:0006506">
    <property type="term" value="P:GPI anchor biosynthetic process"/>
    <property type="evidence" value="ECO:0007669"/>
    <property type="project" value="TreeGrafter"/>
</dbReference>
<organism evidence="2 3">
    <name type="scientific">Zymomonas mobilis subsp. pomaceae (strain ATCC 29192 / DSM 22645 / JCM 10191 / CCUG 17912 / NBRC 13757 / NCIMB 11200 / NRRL B-4491 / Barker I)</name>
    <dbReference type="NCBI Taxonomy" id="579138"/>
    <lineage>
        <taxon>Bacteria</taxon>
        <taxon>Pseudomonadati</taxon>
        <taxon>Pseudomonadota</taxon>
        <taxon>Alphaproteobacteria</taxon>
        <taxon>Sphingomonadales</taxon>
        <taxon>Zymomonadaceae</taxon>
        <taxon>Zymomonas</taxon>
    </lineage>
</organism>
<protein>
    <submittedName>
        <fullName evidence="2">Endonuclease/exonuclease/phosphatase</fullName>
    </submittedName>
</protein>
<accession>F8ESH7</accession>
<proteinExistence type="predicted"/>
<feature type="domain" description="Endonuclease/exonuclease/phosphatase" evidence="1">
    <location>
        <begin position="19"/>
        <end position="234"/>
    </location>
</feature>
<sequence length="249" mass="27632">MAYDISPTPLNSHYTIKVASYNIHKAIGNDQRRDPERILTVLDEIDADCIALQEADHRFGNRRAVLPFEAIKAHGYTYIPLSLRSCSLGWHGNALLVRDSAACLGYERLRLPRLEPRGAIISDIRIAGNPWRFIGAHLDLSGLYRRRQVAAIINSLKQTPQDLPTVVMGDFNQWRKRFGCLRLLPDDFRALPTGASFPANRPIGTLDRIIIGPGIKLLACGVHNTPVAQKASDHLPIWATLSLSASSVL</sequence>
<dbReference type="STRING" id="579138.Zymop_0852"/>
<dbReference type="GO" id="GO:0016020">
    <property type="term" value="C:membrane"/>
    <property type="evidence" value="ECO:0007669"/>
    <property type="project" value="GOC"/>
</dbReference>
<dbReference type="SUPFAM" id="SSF56219">
    <property type="entry name" value="DNase I-like"/>
    <property type="match status" value="1"/>
</dbReference>
<keyword evidence="2" id="KW-0378">Hydrolase</keyword>
<dbReference type="KEGG" id="zmp:Zymop_0852"/>
<keyword evidence="2" id="KW-0255">Endonuclease</keyword>
<keyword evidence="2" id="KW-0540">Nuclease</keyword>
<dbReference type="AlphaFoldDB" id="F8ESH7"/>
<evidence type="ECO:0000313" key="2">
    <source>
        <dbReference type="EMBL" id="AEI37752.1"/>
    </source>
</evidence>
<dbReference type="PANTHER" id="PTHR14859">
    <property type="entry name" value="CALCOFLUOR WHITE HYPERSENSITIVE PROTEIN PRECURSOR"/>
    <property type="match status" value="1"/>
</dbReference>
<reference evidence="2 3" key="1">
    <citation type="journal article" date="2011" name="J. Bacteriol.">
        <title>Genome sequence of the ethanol-producing Zymomonas mobilis subsp. pomaceae lectotype strain ATCC 29192.</title>
        <authorList>
            <person name="Kouvelis V.N."/>
            <person name="Davenport K.W."/>
            <person name="Brettin T.S."/>
            <person name="Bruce D."/>
            <person name="Detter C."/>
            <person name="Han C.S."/>
            <person name="Nolan M."/>
            <person name="Tapia R."/>
            <person name="Damoulaki A."/>
            <person name="Kyrpides N.C."/>
            <person name="Typas M.A."/>
            <person name="Pappas K.M."/>
        </authorList>
    </citation>
    <scope>NUCLEOTIDE SEQUENCE [LARGE SCALE GENOMIC DNA]</scope>
    <source>
        <strain evidence="3">ATCC 29192 / DSM 22645 / JCM 10191 / CCUG 17912 / NBRC 13757 / NCIMB 11200 / NRRL B-4491 / Barker I</strain>
    </source>
</reference>
<evidence type="ECO:0000259" key="1">
    <source>
        <dbReference type="Pfam" id="PF03372"/>
    </source>
</evidence>
<evidence type="ECO:0000313" key="3">
    <source>
        <dbReference type="Proteomes" id="UP000000491"/>
    </source>
</evidence>
<dbReference type="RefSeq" id="WP_013934148.1">
    <property type="nucleotide sequence ID" value="NC_015709.1"/>
</dbReference>
<dbReference type="HOGENOM" id="CLU_060500_3_0_5"/>
<dbReference type="GO" id="GO:0004519">
    <property type="term" value="F:endonuclease activity"/>
    <property type="evidence" value="ECO:0007669"/>
    <property type="project" value="UniProtKB-KW"/>
</dbReference>
<dbReference type="Gene3D" id="3.60.10.10">
    <property type="entry name" value="Endonuclease/exonuclease/phosphatase"/>
    <property type="match status" value="1"/>
</dbReference>
<gene>
    <name evidence="2" type="ordered locus">Zymop_0852</name>
</gene>
<dbReference type="InterPro" id="IPR005135">
    <property type="entry name" value="Endo/exonuclease/phosphatase"/>
</dbReference>
<dbReference type="InterPro" id="IPR036691">
    <property type="entry name" value="Endo/exonu/phosph_ase_sf"/>
</dbReference>
<dbReference type="InterPro" id="IPR051916">
    <property type="entry name" value="GPI-anchor_lipid_remodeler"/>
</dbReference>
<dbReference type="EMBL" id="CP002865">
    <property type="protein sequence ID" value="AEI37752.1"/>
    <property type="molecule type" value="Genomic_DNA"/>
</dbReference>
<dbReference type="Pfam" id="PF03372">
    <property type="entry name" value="Exo_endo_phos"/>
    <property type="match status" value="1"/>
</dbReference>
<keyword evidence="2" id="KW-0269">Exonuclease</keyword>
<dbReference type="eggNOG" id="COG3568">
    <property type="taxonomic scope" value="Bacteria"/>
</dbReference>
<name>F8ESH7_ZYMMT</name>
<dbReference type="Proteomes" id="UP000000491">
    <property type="component" value="Chromosome"/>
</dbReference>
<dbReference type="PANTHER" id="PTHR14859:SF15">
    <property type="entry name" value="ENDONUCLEASE_EXONUCLEASE_PHOSPHATASE DOMAIN-CONTAINING PROTEIN"/>
    <property type="match status" value="1"/>
</dbReference>
<dbReference type="PATRIC" id="fig|579138.3.peg.896"/>
<dbReference type="GO" id="GO:0004527">
    <property type="term" value="F:exonuclease activity"/>
    <property type="evidence" value="ECO:0007669"/>
    <property type="project" value="UniProtKB-KW"/>
</dbReference>